<accession>A0A1U7ND41</accession>
<gene>
    <name evidence="3" type="ORF">BO222_11975</name>
</gene>
<evidence type="ECO:0000313" key="4">
    <source>
        <dbReference type="Proteomes" id="UP000186341"/>
    </source>
</evidence>
<keyword evidence="4" id="KW-1185">Reference proteome</keyword>
<evidence type="ECO:0008006" key="5">
    <source>
        <dbReference type="Google" id="ProtNLM"/>
    </source>
</evidence>
<dbReference type="EMBL" id="MPJW01000260">
    <property type="protein sequence ID" value="OLU36755.1"/>
    <property type="molecule type" value="Genomic_DNA"/>
</dbReference>
<feature type="region of interest" description="Disordered" evidence="1">
    <location>
        <begin position="109"/>
        <end position="159"/>
    </location>
</feature>
<keyword evidence="2" id="KW-1133">Transmembrane helix</keyword>
<name>A0A1U7ND41_9FIRM</name>
<dbReference type="Proteomes" id="UP000186341">
    <property type="component" value="Unassembled WGS sequence"/>
</dbReference>
<comment type="caution">
    <text evidence="3">The sequence shown here is derived from an EMBL/GenBank/DDBJ whole genome shotgun (WGS) entry which is preliminary data.</text>
</comment>
<proteinExistence type="predicted"/>
<reference evidence="3 4" key="1">
    <citation type="submission" date="2016-11" db="EMBL/GenBank/DDBJ databases">
        <title>Description of two novel members of the family Erysipelotrichaceae: Ileibacterium lipovorans gen. nov., sp. nov. and Dubosiella newyorkensis, gen. nov., sp. nov.</title>
        <authorList>
            <person name="Cox L.M."/>
            <person name="Sohn J."/>
            <person name="Tyrrell K.L."/>
            <person name="Citron D.M."/>
            <person name="Lawson P.A."/>
            <person name="Patel N.B."/>
            <person name="Iizumi T."/>
            <person name="Perez-Perez G.I."/>
            <person name="Goldstein E.J."/>
            <person name="Blaser M.J."/>
        </authorList>
    </citation>
    <scope>NUCLEOTIDE SEQUENCE [LARGE SCALE GENOMIC DNA]</scope>
    <source>
        <strain evidence="3 4">NYU-BL-A3</strain>
    </source>
</reference>
<feature type="transmembrane region" description="Helical" evidence="2">
    <location>
        <begin position="32"/>
        <end position="52"/>
    </location>
</feature>
<dbReference type="AlphaFoldDB" id="A0A1U7ND41"/>
<dbReference type="RefSeq" id="WP_075820989.1">
    <property type="nucleotide sequence ID" value="NZ_CAPNHH010000001.1"/>
</dbReference>
<evidence type="ECO:0000313" key="3">
    <source>
        <dbReference type="EMBL" id="OLU36755.1"/>
    </source>
</evidence>
<keyword evidence="2" id="KW-0472">Membrane</keyword>
<evidence type="ECO:0000256" key="2">
    <source>
        <dbReference type="SAM" id="Phobius"/>
    </source>
</evidence>
<evidence type="ECO:0000256" key="1">
    <source>
        <dbReference type="SAM" id="MobiDB-lite"/>
    </source>
</evidence>
<dbReference type="GeneID" id="82203848"/>
<organism evidence="3 4">
    <name type="scientific">Ileibacterium valens</name>
    <dbReference type="NCBI Taxonomy" id="1862668"/>
    <lineage>
        <taxon>Bacteria</taxon>
        <taxon>Bacillati</taxon>
        <taxon>Bacillota</taxon>
        <taxon>Erysipelotrichia</taxon>
        <taxon>Erysipelotrichales</taxon>
        <taxon>Erysipelotrichaceae</taxon>
        <taxon>Ileibacterium</taxon>
    </lineage>
</organism>
<protein>
    <recommendedName>
        <fullName evidence="5">5-bromo-4-chloroindolyl phosphate hydrolysis protein</fullName>
    </recommendedName>
</protein>
<feature type="transmembrane region" description="Helical" evidence="2">
    <location>
        <begin position="9"/>
        <end position="26"/>
    </location>
</feature>
<sequence length="295" mass="34071">MNRDNDKKIFMILLILFLMIGSIFSFPLFSLFFGTIPVLVGVAAIILILTLVGKNSSNPRVRYQSDQFSDHFKRELKEAGKHAGKATVSLGKEVSRKLREEIAKNQELKKSQKYGQSRTKQDFSDYGSYDQKLNKEPKTPDWSSFQTERSRSRPQIPHPFYTSSIQELENDIQVISSRKDKVYQLLDDLFGNSKITITRYRQVIDSSEKTLQMNLNEAKKAINLFDEYAVPTPEHQAIIQKFVDNSEDIVESFEKVVLELLELQQNRTFSASDHLDENLDELARTTRYYRDGSAH</sequence>
<keyword evidence="2" id="KW-0812">Transmembrane</keyword>